<keyword evidence="2" id="KW-1185">Reference proteome</keyword>
<proteinExistence type="predicted"/>
<dbReference type="Proteomes" id="UP000199103">
    <property type="component" value="Chromosome I"/>
</dbReference>
<organism evidence="1 2">
    <name type="scientific">Microlunatus soli</name>
    <dbReference type="NCBI Taxonomy" id="630515"/>
    <lineage>
        <taxon>Bacteria</taxon>
        <taxon>Bacillati</taxon>
        <taxon>Actinomycetota</taxon>
        <taxon>Actinomycetes</taxon>
        <taxon>Propionibacteriales</taxon>
        <taxon>Propionibacteriaceae</taxon>
        <taxon>Microlunatus</taxon>
    </lineage>
</organism>
<protein>
    <submittedName>
        <fullName evidence="1">Uncharacterized protein</fullName>
    </submittedName>
</protein>
<sequence>MKEMQIFGYFFGPKRDAVPELDELSGLRPDDAVLVGAFGGLGLKKGKWAVLGRFDNWDRADWAFPPLVRYEELTGQTYRVTYDDNDPGKVLHQEVVEPGAAEQGPRDGLMGHGFVELKLTKLLD</sequence>
<dbReference type="EMBL" id="LT629772">
    <property type="protein sequence ID" value="SDT06942.1"/>
    <property type="molecule type" value="Genomic_DNA"/>
</dbReference>
<name>A0A1H1XCR0_9ACTN</name>
<accession>A0A1H1XCR0</accession>
<gene>
    <name evidence="1" type="ORF">SAMN04489812_4023</name>
</gene>
<evidence type="ECO:0000313" key="2">
    <source>
        <dbReference type="Proteomes" id="UP000199103"/>
    </source>
</evidence>
<dbReference type="AlphaFoldDB" id="A0A1H1XCR0"/>
<reference evidence="1 2" key="1">
    <citation type="submission" date="2016-10" db="EMBL/GenBank/DDBJ databases">
        <authorList>
            <person name="de Groot N.N."/>
        </authorList>
    </citation>
    <scope>NUCLEOTIDE SEQUENCE [LARGE SCALE GENOMIC DNA]</scope>
    <source>
        <strain evidence="1 2">DSM 21800</strain>
    </source>
</reference>
<evidence type="ECO:0000313" key="1">
    <source>
        <dbReference type="EMBL" id="SDT06942.1"/>
    </source>
</evidence>